<evidence type="ECO:0000313" key="3">
    <source>
        <dbReference type="Proteomes" id="UP000441797"/>
    </source>
</evidence>
<evidence type="ECO:0000256" key="1">
    <source>
        <dbReference type="ARBA" id="ARBA00010552"/>
    </source>
</evidence>
<dbReference type="AlphaFoldDB" id="A0A6N8FZI7"/>
<protein>
    <submittedName>
        <fullName evidence="2">Uncharacterized protein</fullName>
    </submittedName>
</protein>
<accession>A0A6N8FZI7</accession>
<keyword evidence="3" id="KW-1185">Reference proteome</keyword>
<name>A0A6N8FZI7_9CHRO</name>
<dbReference type="Pfam" id="PF01042">
    <property type="entry name" value="Ribonuc_L-PSP"/>
    <property type="match status" value="1"/>
</dbReference>
<organism evidence="2 3">
    <name type="scientific">Gloeocapsopsis dulcis AAB1 = 1H9</name>
    <dbReference type="NCBI Taxonomy" id="1433147"/>
    <lineage>
        <taxon>Bacteria</taxon>
        <taxon>Bacillati</taxon>
        <taxon>Cyanobacteriota</taxon>
        <taxon>Cyanophyceae</taxon>
        <taxon>Oscillatoriophycideae</taxon>
        <taxon>Chroococcales</taxon>
        <taxon>Chroococcaceae</taxon>
        <taxon>Gloeocapsopsis</taxon>
        <taxon>Gloeocapsopsis dulcis</taxon>
    </lineage>
</organism>
<dbReference type="Proteomes" id="UP000441797">
    <property type="component" value="Unassembled WGS sequence"/>
</dbReference>
<dbReference type="SUPFAM" id="SSF55298">
    <property type="entry name" value="YjgF-like"/>
    <property type="match status" value="1"/>
</dbReference>
<dbReference type="GO" id="GO:0019239">
    <property type="term" value="F:deaminase activity"/>
    <property type="evidence" value="ECO:0007669"/>
    <property type="project" value="TreeGrafter"/>
</dbReference>
<dbReference type="InterPro" id="IPR006175">
    <property type="entry name" value="YjgF/YER057c/UK114"/>
</dbReference>
<proteinExistence type="inferred from homology"/>
<evidence type="ECO:0000313" key="2">
    <source>
        <dbReference type="EMBL" id="MUL38144.1"/>
    </source>
</evidence>
<dbReference type="CDD" id="cd00448">
    <property type="entry name" value="YjgF_YER057c_UK114_family"/>
    <property type="match status" value="1"/>
</dbReference>
<gene>
    <name evidence="2" type="ORF">BWI75_17860</name>
</gene>
<reference evidence="2 3" key="1">
    <citation type="journal article" date="2019" name="Front. Microbiol.">
        <title>Genomic Features for Desiccation Tolerance and Sugar Biosynthesis in the Extremophile Gloeocapsopsis sp. UTEX B3054.</title>
        <authorList>
            <person name="Urrejola C."/>
            <person name="Alcorta J."/>
            <person name="Salas L."/>
            <person name="Vasquez M."/>
            <person name="Polz M.F."/>
            <person name="Vicuna R."/>
            <person name="Diez B."/>
        </authorList>
    </citation>
    <scope>NUCLEOTIDE SEQUENCE [LARGE SCALE GENOMIC DNA]</scope>
    <source>
        <strain evidence="2 3">1H9</strain>
    </source>
</reference>
<dbReference type="InterPro" id="IPR035959">
    <property type="entry name" value="RutC-like_sf"/>
</dbReference>
<sequence>MSVGSFFLGKASMSKQYINPAPLFASLKFGFSQIVTVQGGRTVYLSGQTPFNAEEKVVGVNRREQMQQCLKNVKTALEAVGGSLSDVVSLRIYMVNYNPDAEVNAIAQGLKEFFPGEHPPATTWIGISSLALKEFLIEIEAVAVVK</sequence>
<dbReference type="EMBL" id="NAPY01000032">
    <property type="protein sequence ID" value="MUL38144.1"/>
    <property type="molecule type" value="Genomic_DNA"/>
</dbReference>
<dbReference type="GO" id="GO:0005829">
    <property type="term" value="C:cytosol"/>
    <property type="evidence" value="ECO:0007669"/>
    <property type="project" value="TreeGrafter"/>
</dbReference>
<comment type="caution">
    <text evidence="2">The sequence shown here is derived from an EMBL/GenBank/DDBJ whole genome shotgun (WGS) entry which is preliminary data.</text>
</comment>
<comment type="similarity">
    <text evidence="1">Belongs to the RutC family.</text>
</comment>
<dbReference type="PANTHER" id="PTHR11803:SF58">
    <property type="entry name" value="PROTEIN HMF1-RELATED"/>
    <property type="match status" value="1"/>
</dbReference>
<dbReference type="Gene3D" id="3.30.1330.40">
    <property type="entry name" value="RutC-like"/>
    <property type="match status" value="1"/>
</dbReference>
<dbReference type="OrthoDB" id="9799840at2"/>
<dbReference type="PANTHER" id="PTHR11803">
    <property type="entry name" value="2-IMINOBUTANOATE/2-IMINOPROPANOATE DEAMINASE RIDA"/>
    <property type="match status" value="1"/>
</dbReference>